<sequence>MKENFCNLESGTALPLGKVTQSVMKGQQIVVYYPALQGIGLDCPCGPFQPYNSIIFVGFSAPGATISWLAFGIMHLDLVWKVPLVIPHQAAKYHGLLLPGIFKECVCIAKVKLCF</sequence>
<reference evidence="1" key="1">
    <citation type="submission" date="2022-12" db="EMBL/GenBank/DDBJ databases">
        <authorList>
            <person name="Alioto T."/>
            <person name="Alioto T."/>
            <person name="Gomez Garrido J."/>
        </authorList>
    </citation>
    <scope>NUCLEOTIDE SEQUENCE</scope>
</reference>
<organism evidence="1 2">
    <name type="scientific">Podarcis lilfordi</name>
    <name type="common">Lilford's wall lizard</name>
    <dbReference type="NCBI Taxonomy" id="74358"/>
    <lineage>
        <taxon>Eukaryota</taxon>
        <taxon>Metazoa</taxon>
        <taxon>Chordata</taxon>
        <taxon>Craniata</taxon>
        <taxon>Vertebrata</taxon>
        <taxon>Euteleostomi</taxon>
        <taxon>Lepidosauria</taxon>
        <taxon>Squamata</taxon>
        <taxon>Bifurcata</taxon>
        <taxon>Unidentata</taxon>
        <taxon>Episquamata</taxon>
        <taxon>Laterata</taxon>
        <taxon>Lacertibaenia</taxon>
        <taxon>Lacertidae</taxon>
        <taxon>Podarcis</taxon>
    </lineage>
</organism>
<dbReference type="EMBL" id="OX395143">
    <property type="protein sequence ID" value="CAI5798560.1"/>
    <property type="molecule type" value="Genomic_DNA"/>
</dbReference>
<dbReference type="AlphaFoldDB" id="A0AA35LLL7"/>
<name>A0AA35LLL7_9SAUR</name>
<proteinExistence type="predicted"/>
<accession>A0AA35LLL7</accession>
<dbReference type="Proteomes" id="UP001178461">
    <property type="component" value="Chromosome 16"/>
</dbReference>
<keyword evidence="2" id="KW-1185">Reference proteome</keyword>
<evidence type="ECO:0000313" key="1">
    <source>
        <dbReference type="EMBL" id="CAI5798560.1"/>
    </source>
</evidence>
<evidence type="ECO:0000313" key="2">
    <source>
        <dbReference type="Proteomes" id="UP001178461"/>
    </source>
</evidence>
<protein>
    <submittedName>
        <fullName evidence="1">Uncharacterized protein</fullName>
    </submittedName>
</protein>
<gene>
    <name evidence="1" type="ORF">PODLI_1B024095</name>
</gene>